<dbReference type="Proteomes" id="UP000318102">
    <property type="component" value="Unassembled WGS sequence"/>
</dbReference>
<evidence type="ECO:0000256" key="10">
    <source>
        <dbReference type="ARBA" id="ARBA00022573"/>
    </source>
</evidence>
<dbReference type="GO" id="GO:0009236">
    <property type="term" value="P:cobalamin biosynthetic process"/>
    <property type="evidence" value="ECO:0007669"/>
    <property type="project" value="UniProtKB-UniPathway"/>
</dbReference>
<protein>
    <recommendedName>
        <fullName evidence="16">Adenosylcobinamide kinase</fullName>
        <ecNumber evidence="8">2.7.1.156</ecNumber>
        <ecNumber evidence="9">2.7.7.62</ecNumber>
    </recommendedName>
    <alternativeName>
        <fullName evidence="17">Adenosylcobinamide-phosphate guanylyltransferase</fullName>
    </alternativeName>
</protein>
<feature type="binding site" evidence="19">
    <location>
        <position position="88"/>
    </location>
    <ligand>
        <name>GTP</name>
        <dbReference type="ChEBI" id="CHEBI:37565"/>
    </ligand>
</feature>
<comment type="catalytic activity">
    <reaction evidence="2">
        <text>adenosylcob(III)inamide phosphate + GTP + H(+) = adenosylcob(III)inamide-GDP + diphosphate</text>
        <dbReference type="Rhea" id="RHEA:22712"/>
        <dbReference type="ChEBI" id="CHEBI:15378"/>
        <dbReference type="ChEBI" id="CHEBI:33019"/>
        <dbReference type="ChEBI" id="CHEBI:37565"/>
        <dbReference type="ChEBI" id="CHEBI:58502"/>
        <dbReference type="ChEBI" id="CHEBI:60487"/>
        <dbReference type="EC" id="2.7.7.62"/>
    </reaction>
</comment>
<evidence type="ECO:0000256" key="12">
    <source>
        <dbReference type="ARBA" id="ARBA00022741"/>
    </source>
</evidence>
<proteinExistence type="inferred from homology"/>
<evidence type="ECO:0000256" key="13">
    <source>
        <dbReference type="ARBA" id="ARBA00022777"/>
    </source>
</evidence>
<reference evidence="20 21" key="1">
    <citation type="submission" date="2019-07" db="EMBL/GenBank/DDBJ databases">
        <authorList>
            <person name="Kim J."/>
        </authorList>
    </citation>
    <scope>NUCLEOTIDE SEQUENCE [LARGE SCALE GENOMIC DNA]</scope>
    <source>
        <strain evidence="20 21">N4</strain>
    </source>
</reference>
<keyword evidence="14" id="KW-0067">ATP-binding</keyword>
<dbReference type="GO" id="GO:0005525">
    <property type="term" value="F:GTP binding"/>
    <property type="evidence" value="ECO:0007669"/>
    <property type="project" value="UniProtKB-KW"/>
</dbReference>
<comment type="catalytic activity">
    <reaction evidence="1">
        <text>adenosylcob(III)inamide + ATP = adenosylcob(III)inamide phosphate + ADP + H(+)</text>
        <dbReference type="Rhea" id="RHEA:15769"/>
        <dbReference type="ChEBI" id="CHEBI:2480"/>
        <dbReference type="ChEBI" id="CHEBI:15378"/>
        <dbReference type="ChEBI" id="CHEBI:30616"/>
        <dbReference type="ChEBI" id="CHEBI:58502"/>
        <dbReference type="ChEBI" id="CHEBI:456216"/>
        <dbReference type="EC" id="2.7.1.156"/>
    </reaction>
</comment>
<evidence type="ECO:0000256" key="3">
    <source>
        <dbReference type="ARBA" id="ARBA00001522"/>
    </source>
</evidence>
<dbReference type="UniPathway" id="UPA00148">
    <property type="reaction ID" value="UER00236"/>
</dbReference>
<feature type="binding site" evidence="19">
    <location>
        <position position="68"/>
    </location>
    <ligand>
        <name>GTP</name>
        <dbReference type="ChEBI" id="CHEBI:37565"/>
    </ligand>
</feature>
<evidence type="ECO:0000256" key="18">
    <source>
        <dbReference type="PIRSR" id="PIRSR006135-1"/>
    </source>
</evidence>
<feature type="binding site" evidence="19">
    <location>
        <begin position="11"/>
        <end position="18"/>
    </location>
    <ligand>
        <name>GTP</name>
        <dbReference type="ChEBI" id="CHEBI:37565"/>
    </ligand>
</feature>
<evidence type="ECO:0000256" key="8">
    <source>
        <dbReference type="ARBA" id="ARBA00012016"/>
    </source>
</evidence>
<dbReference type="EMBL" id="VNJK01000001">
    <property type="protein sequence ID" value="TVX91972.1"/>
    <property type="molecule type" value="Genomic_DNA"/>
</dbReference>
<sequence>MSNHRIILVTGGARSGKSTFAEKYMMKLAPAGSCYYATAEPFDQEMKERITRHQQDRAHSGFAWSGKECPLELPEQLQQEMSPYVLVDCLTVWLSNELLAVEQRPDRDQLLIDRMAQLEEAVRQYNSKGTVILVTNEVGSGVVPAYELGRSFRDHAGRLNQRIAAMADEVYLVTAGIPIELKSRMVQL</sequence>
<evidence type="ECO:0000256" key="19">
    <source>
        <dbReference type="PIRSR" id="PIRSR006135-2"/>
    </source>
</evidence>
<dbReference type="PANTHER" id="PTHR34848">
    <property type="match status" value="1"/>
</dbReference>
<dbReference type="AlphaFoldDB" id="A0A559IWG0"/>
<dbReference type="GO" id="GO:0008820">
    <property type="term" value="F:cobinamide phosphate guanylyltransferase activity"/>
    <property type="evidence" value="ECO:0007669"/>
    <property type="project" value="UniProtKB-EC"/>
</dbReference>
<evidence type="ECO:0000256" key="9">
    <source>
        <dbReference type="ARBA" id="ARBA00012523"/>
    </source>
</evidence>
<dbReference type="OrthoDB" id="9799422at2"/>
<dbReference type="RefSeq" id="WP_144986982.1">
    <property type="nucleotide sequence ID" value="NZ_VNJK01000001.1"/>
</dbReference>
<organism evidence="20 21">
    <name type="scientific">Paenibacillus agilis</name>
    <dbReference type="NCBI Taxonomy" id="3020863"/>
    <lineage>
        <taxon>Bacteria</taxon>
        <taxon>Bacillati</taxon>
        <taxon>Bacillota</taxon>
        <taxon>Bacilli</taxon>
        <taxon>Bacillales</taxon>
        <taxon>Paenibacillaceae</taxon>
        <taxon>Paenibacillus</taxon>
    </lineage>
</organism>
<comment type="pathway">
    <text evidence="5">Cofactor biosynthesis; adenosylcobalamin biosynthesis; adenosylcobalamin from cob(II)yrinate a,c-diamide: step 6/7.</text>
</comment>
<accession>A0A559IWG0</accession>
<feature type="active site" description="GMP-histidine intermediate" evidence="18">
    <location>
        <position position="53"/>
    </location>
</feature>
<gene>
    <name evidence="20" type="primary">cobU</name>
    <name evidence="20" type="ORF">FPZ44_02225</name>
</gene>
<keyword evidence="15 19" id="KW-0342">GTP-binding</keyword>
<comment type="catalytic activity">
    <reaction evidence="3">
        <text>adenosylcob(III)inamide + GTP = adenosylcob(III)inamide phosphate + GDP + H(+)</text>
        <dbReference type="Rhea" id="RHEA:15765"/>
        <dbReference type="ChEBI" id="CHEBI:2480"/>
        <dbReference type="ChEBI" id="CHEBI:15378"/>
        <dbReference type="ChEBI" id="CHEBI:37565"/>
        <dbReference type="ChEBI" id="CHEBI:58189"/>
        <dbReference type="ChEBI" id="CHEBI:58502"/>
        <dbReference type="EC" id="2.7.1.156"/>
    </reaction>
</comment>
<evidence type="ECO:0000256" key="4">
    <source>
        <dbReference type="ARBA" id="ARBA00003889"/>
    </source>
</evidence>
<dbReference type="InterPro" id="IPR027417">
    <property type="entry name" value="P-loop_NTPase"/>
</dbReference>
<keyword evidence="12 19" id="KW-0547">Nucleotide-binding</keyword>
<dbReference type="EC" id="2.7.7.62" evidence="9"/>
<comment type="function">
    <text evidence="4">Catalyzes ATP-dependent phosphorylation of adenosylcobinamide and addition of GMP to adenosylcobinamide phosphate.</text>
</comment>
<evidence type="ECO:0000256" key="16">
    <source>
        <dbReference type="ARBA" id="ARBA00029570"/>
    </source>
</evidence>
<comment type="caution">
    <text evidence="20">The sequence shown here is derived from an EMBL/GenBank/DDBJ whole genome shotgun (WGS) entry which is preliminary data.</text>
</comment>
<dbReference type="CDD" id="cd00544">
    <property type="entry name" value="CobU"/>
    <property type="match status" value="1"/>
</dbReference>
<dbReference type="Pfam" id="PF02283">
    <property type="entry name" value="CobU"/>
    <property type="match status" value="1"/>
</dbReference>
<comment type="similarity">
    <text evidence="7">Belongs to the CobU/CobP family.</text>
</comment>
<comment type="pathway">
    <text evidence="6">Cofactor biosynthesis; adenosylcobalamin biosynthesis; adenosylcobalamin from cob(II)yrinate a,c-diamide: step 5/7.</text>
</comment>
<evidence type="ECO:0000313" key="21">
    <source>
        <dbReference type="Proteomes" id="UP000318102"/>
    </source>
</evidence>
<evidence type="ECO:0000256" key="17">
    <source>
        <dbReference type="ARBA" id="ARBA00030571"/>
    </source>
</evidence>
<evidence type="ECO:0000256" key="5">
    <source>
        <dbReference type="ARBA" id="ARBA00004692"/>
    </source>
</evidence>
<dbReference type="EC" id="2.7.1.156" evidence="8"/>
<keyword evidence="11 20" id="KW-0808">Transferase</keyword>
<keyword evidence="21" id="KW-1185">Reference proteome</keyword>
<evidence type="ECO:0000256" key="7">
    <source>
        <dbReference type="ARBA" id="ARBA00007490"/>
    </source>
</evidence>
<dbReference type="PIRSF" id="PIRSF006135">
    <property type="entry name" value="CobU"/>
    <property type="match status" value="1"/>
</dbReference>
<evidence type="ECO:0000256" key="2">
    <source>
        <dbReference type="ARBA" id="ARBA00000711"/>
    </source>
</evidence>
<evidence type="ECO:0000256" key="1">
    <source>
        <dbReference type="ARBA" id="ARBA00000312"/>
    </source>
</evidence>
<keyword evidence="20" id="KW-0548">Nucleotidyltransferase</keyword>
<dbReference type="PANTHER" id="PTHR34848:SF1">
    <property type="entry name" value="BIFUNCTIONAL ADENOSYLCOBALAMIN BIOSYNTHESIS PROTEIN COBU"/>
    <property type="match status" value="1"/>
</dbReference>
<dbReference type="Gene3D" id="3.40.50.300">
    <property type="entry name" value="P-loop containing nucleotide triphosphate hydrolases"/>
    <property type="match status" value="1"/>
</dbReference>
<keyword evidence="10" id="KW-0169">Cobalamin biosynthesis</keyword>
<dbReference type="NCBIfam" id="NF004469">
    <property type="entry name" value="PRK05800.1"/>
    <property type="match status" value="1"/>
</dbReference>
<feature type="binding site" evidence="19">
    <location>
        <begin position="37"/>
        <end position="39"/>
    </location>
    <ligand>
        <name>GTP</name>
        <dbReference type="ChEBI" id="CHEBI:37565"/>
    </ligand>
</feature>
<evidence type="ECO:0000313" key="20">
    <source>
        <dbReference type="EMBL" id="TVX91972.1"/>
    </source>
</evidence>
<evidence type="ECO:0000256" key="15">
    <source>
        <dbReference type="ARBA" id="ARBA00023134"/>
    </source>
</evidence>
<evidence type="ECO:0000256" key="6">
    <source>
        <dbReference type="ARBA" id="ARBA00005159"/>
    </source>
</evidence>
<name>A0A559IWG0_9BACL</name>
<evidence type="ECO:0000256" key="14">
    <source>
        <dbReference type="ARBA" id="ARBA00022840"/>
    </source>
</evidence>
<dbReference type="SUPFAM" id="SSF52540">
    <property type="entry name" value="P-loop containing nucleoside triphosphate hydrolases"/>
    <property type="match status" value="1"/>
</dbReference>
<dbReference type="GO" id="GO:0005524">
    <property type="term" value="F:ATP binding"/>
    <property type="evidence" value="ECO:0007669"/>
    <property type="project" value="UniProtKB-KW"/>
</dbReference>
<evidence type="ECO:0000256" key="11">
    <source>
        <dbReference type="ARBA" id="ARBA00022679"/>
    </source>
</evidence>
<dbReference type="InterPro" id="IPR003203">
    <property type="entry name" value="CobU/CobP"/>
</dbReference>
<dbReference type="GO" id="GO:0043752">
    <property type="term" value="F:adenosylcobinamide kinase activity"/>
    <property type="evidence" value="ECO:0007669"/>
    <property type="project" value="UniProtKB-EC"/>
</dbReference>
<keyword evidence="13 20" id="KW-0418">Kinase</keyword>